<evidence type="ECO:0000259" key="2">
    <source>
        <dbReference type="Pfam" id="PF00248"/>
    </source>
</evidence>
<comment type="caution">
    <text evidence="3">The sequence shown here is derived from an EMBL/GenBank/DDBJ whole genome shotgun (WGS) entry which is preliminary data.</text>
</comment>
<dbReference type="EMBL" id="JBHSPA010000098">
    <property type="protein sequence ID" value="MFC5833863.1"/>
    <property type="molecule type" value="Genomic_DNA"/>
</dbReference>
<dbReference type="RefSeq" id="WP_379523285.1">
    <property type="nucleotide sequence ID" value="NZ_JBHSPA010000098.1"/>
</dbReference>
<dbReference type="Proteomes" id="UP001596058">
    <property type="component" value="Unassembled WGS sequence"/>
</dbReference>
<name>A0ABW1D7J9_9ACTN</name>
<organism evidence="3 4">
    <name type="scientific">Nonomuraea insulae</name>
    <dbReference type="NCBI Taxonomy" id="1616787"/>
    <lineage>
        <taxon>Bacteria</taxon>
        <taxon>Bacillati</taxon>
        <taxon>Actinomycetota</taxon>
        <taxon>Actinomycetes</taxon>
        <taxon>Streptosporangiales</taxon>
        <taxon>Streptosporangiaceae</taxon>
        <taxon>Nonomuraea</taxon>
    </lineage>
</organism>
<dbReference type="Gene3D" id="3.20.20.100">
    <property type="entry name" value="NADP-dependent oxidoreductase domain"/>
    <property type="match status" value="1"/>
</dbReference>
<dbReference type="InterPro" id="IPR023210">
    <property type="entry name" value="NADP_OxRdtase_dom"/>
</dbReference>
<protein>
    <submittedName>
        <fullName evidence="3">Aldo/keto reductase</fullName>
    </submittedName>
</protein>
<dbReference type="SUPFAM" id="SSF51430">
    <property type="entry name" value="NAD(P)-linked oxidoreductase"/>
    <property type="match status" value="1"/>
</dbReference>
<feature type="domain" description="NADP-dependent oxidoreductase" evidence="2">
    <location>
        <begin position="23"/>
        <end position="281"/>
    </location>
</feature>
<dbReference type="PRINTS" id="PR00069">
    <property type="entry name" value="ALDKETRDTASE"/>
</dbReference>
<evidence type="ECO:0000313" key="4">
    <source>
        <dbReference type="Proteomes" id="UP001596058"/>
    </source>
</evidence>
<dbReference type="InterPro" id="IPR018170">
    <property type="entry name" value="Aldo/ket_reductase_CS"/>
</dbReference>
<dbReference type="PANTHER" id="PTHR43625">
    <property type="entry name" value="AFLATOXIN B1 ALDEHYDE REDUCTASE"/>
    <property type="match status" value="1"/>
</dbReference>
<dbReference type="InterPro" id="IPR036812">
    <property type="entry name" value="NAD(P)_OxRdtase_dom_sf"/>
</dbReference>
<keyword evidence="1" id="KW-0560">Oxidoreductase</keyword>
<gene>
    <name evidence="3" type="ORF">ACFPZ3_59325</name>
</gene>
<dbReference type="PANTHER" id="PTHR43625:SF40">
    <property type="entry name" value="ALDO-KETO REDUCTASE YAKC [NADP(+)]"/>
    <property type="match status" value="1"/>
</dbReference>
<accession>A0ABW1D7J9</accession>
<reference evidence="4" key="1">
    <citation type="journal article" date="2019" name="Int. J. Syst. Evol. Microbiol.">
        <title>The Global Catalogue of Microorganisms (GCM) 10K type strain sequencing project: providing services to taxonomists for standard genome sequencing and annotation.</title>
        <authorList>
            <consortium name="The Broad Institute Genomics Platform"/>
            <consortium name="The Broad Institute Genome Sequencing Center for Infectious Disease"/>
            <person name="Wu L."/>
            <person name="Ma J."/>
        </authorList>
    </citation>
    <scope>NUCLEOTIDE SEQUENCE [LARGE SCALE GENOMIC DNA]</scope>
    <source>
        <strain evidence="4">CCUG 53903</strain>
    </source>
</reference>
<dbReference type="Pfam" id="PF00248">
    <property type="entry name" value="Aldo_ket_red"/>
    <property type="match status" value="1"/>
</dbReference>
<dbReference type="PROSITE" id="PS00062">
    <property type="entry name" value="ALDOKETO_REDUCTASE_2"/>
    <property type="match status" value="1"/>
</dbReference>
<evidence type="ECO:0000256" key="1">
    <source>
        <dbReference type="ARBA" id="ARBA00023002"/>
    </source>
</evidence>
<dbReference type="InterPro" id="IPR050791">
    <property type="entry name" value="Aldo-Keto_reductase"/>
</dbReference>
<dbReference type="InterPro" id="IPR020471">
    <property type="entry name" value="AKR"/>
</dbReference>
<dbReference type="CDD" id="cd19088">
    <property type="entry name" value="AKR_AKR13B1"/>
    <property type="match status" value="1"/>
</dbReference>
<evidence type="ECO:0000313" key="3">
    <source>
        <dbReference type="EMBL" id="MFC5833863.1"/>
    </source>
</evidence>
<proteinExistence type="predicted"/>
<keyword evidence="4" id="KW-1185">Reference proteome</keyword>
<sequence length="284" mass="30543">MAISTNAAAAGTIGIGGDLTVNRLGFGAMRITGDGIWGEPPNLDDAKAVLRRAVELGVNFIDTADSYGPHVSENLIAEALHPYPDDLVIATKGGLERTGPGQWPANGRPEHLKEACEGSLRRLRLEQIPLYQFHRPDPKVPIEDSIGALVELKQQGKIRHIGVSNFDEDQLRRAQSLTPVVSVQNRYNLSDRSSESVLDLAEQEDLVFLPWAPIQDLGDQAVRQAAEAHGVSTRQIVIAWLLARSPAVLPIPGTGSVAHLEDNIAASSIKLEPEEVSALNDAGS</sequence>